<keyword evidence="2" id="KW-0472">Membrane</keyword>
<feature type="transmembrane region" description="Helical" evidence="2">
    <location>
        <begin position="140"/>
        <end position="159"/>
    </location>
</feature>
<evidence type="ECO:0000313" key="3">
    <source>
        <dbReference type="EMBL" id="KAK8225985.1"/>
    </source>
</evidence>
<keyword evidence="2" id="KW-1133">Transmembrane helix</keyword>
<feature type="compositionally biased region" description="Low complexity" evidence="1">
    <location>
        <begin position="467"/>
        <end position="494"/>
    </location>
</feature>
<sequence length="575" mass="64844">MADHHDAPPHQHHHHNINGQTNGHAQSKHAVPDDFPGSPGMGRRLARAPTVKVLSSQIGGDDDAPLPYTADPFDLCWEDIKLLAHKLYLFPVLFYPWSQHPDDETYLQRGNIVNLLWQAFLTIYEVVFIFSLPLCFWMPMSGFVIYVAVSILICVPIWMRVNGKKRLLRSDPRIVSGRQHRDEHWVFINGVAVGKYWLQANIDRLARIFRRQVTGVHNPTNGLVFDLIQCMIERNFSYSTQDVRDAYKVVKEALLDPSRKKIVLILHSQGGIQGSLMVDWLLAELPDDILRKVEVYSLGCAANHFNNPHRHLGTTTTDRQDGRRVPTVNEKAIRYIEHYANDGDMVAQWGVLYFTRVPNRFMGRLFERQGTGHLLNQHYLNYMFPLGQDGRVLENNDFMDEPVVFDEDEFGGLVDTDREGLENLWRLHLRVPAHSHSRSPSPHSCSSSPSEPNASSPDNKNTLLLHPNSPSSTTAAAPPDSSSSAVVVVNGDASPVMPASLSNPDTKIVGSRTNSASGSGSGSGAVIDVDIGIDADADADDRRRRDNNRRRRERVPRVKDFSRLWQYRNGRSPRD</sequence>
<proteinExistence type="predicted"/>
<organism evidence="3 4">
    <name type="scientific">Phyllosticta capitalensis</name>
    <dbReference type="NCBI Taxonomy" id="121624"/>
    <lineage>
        <taxon>Eukaryota</taxon>
        <taxon>Fungi</taxon>
        <taxon>Dikarya</taxon>
        <taxon>Ascomycota</taxon>
        <taxon>Pezizomycotina</taxon>
        <taxon>Dothideomycetes</taxon>
        <taxon>Dothideomycetes incertae sedis</taxon>
        <taxon>Botryosphaeriales</taxon>
        <taxon>Phyllostictaceae</taxon>
        <taxon>Phyllosticta</taxon>
    </lineage>
</organism>
<dbReference type="EMBL" id="JBBWRZ010000011">
    <property type="protein sequence ID" value="KAK8225985.1"/>
    <property type="molecule type" value="Genomic_DNA"/>
</dbReference>
<dbReference type="Proteomes" id="UP001492380">
    <property type="component" value="Unassembled WGS sequence"/>
</dbReference>
<name>A0ABR1YE34_9PEZI</name>
<feature type="transmembrane region" description="Helical" evidence="2">
    <location>
        <begin position="115"/>
        <end position="134"/>
    </location>
</feature>
<keyword evidence="2" id="KW-0812">Transmembrane</keyword>
<protein>
    <submittedName>
        <fullName evidence="3">Uncharacterized protein</fullName>
    </submittedName>
</protein>
<comment type="caution">
    <text evidence="3">The sequence shown here is derived from an EMBL/GenBank/DDBJ whole genome shotgun (WGS) entry which is preliminary data.</text>
</comment>
<dbReference type="SUPFAM" id="SSF53474">
    <property type="entry name" value="alpha/beta-Hydrolases"/>
    <property type="match status" value="1"/>
</dbReference>
<evidence type="ECO:0000256" key="1">
    <source>
        <dbReference type="SAM" id="MobiDB-lite"/>
    </source>
</evidence>
<feature type="compositionally biased region" description="Low complexity" evidence="1">
    <location>
        <begin position="438"/>
        <end position="457"/>
    </location>
</feature>
<keyword evidence="4" id="KW-1185">Reference proteome</keyword>
<feature type="region of interest" description="Disordered" evidence="1">
    <location>
        <begin position="1"/>
        <end position="39"/>
    </location>
</feature>
<evidence type="ECO:0000256" key="2">
    <source>
        <dbReference type="SAM" id="Phobius"/>
    </source>
</evidence>
<dbReference type="InterPro" id="IPR029058">
    <property type="entry name" value="AB_hydrolase_fold"/>
</dbReference>
<feature type="region of interest" description="Disordered" evidence="1">
    <location>
        <begin position="435"/>
        <end position="575"/>
    </location>
</feature>
<dbReference type="PANTHER" id="PTHR42044">
    <property type="entry name" value="DUF676 DOMAIN-CONTAINING PROTEIN-RELATED"/>
    <property type="match status" value="1"/>
</dbReference>
<dbReference type="PANTHER" id="PTHR42044:SF2">
    <property type="entry name" value="DUF676 DOMAIN-CONTAINING PROTEIN"/>
    <property type="match status" value="1"/>
</dbReference>
<accession>A0ABR1YE34</accession>
<gene>
    <name evidence="3" type="ORF">HDK90DRAFT_72258</name>
</gene>
<evidence type="ECO:0000313" key="4">
    <source>
        <dbReference type="Proteomes" id="UP001492380"/>
    </source>
</evidence>
<feature type="compositionally biased region" description="Basic residues" evidence="1">
    <location>
        <begin position="545"/>
        <end position="554"/>
    </location>
</feature>
<reference evidence="3 4" key="1">
    <citation type="submission" date="2024-04" db="EMBL/GenBank/DDBJ databases">
        <title>Phyllosticta paracitricarpa is synonymous to the EU quarantine fungus P. citricarpa based on phylogenomic analyses.</title>
        <authorList>
            <consortium name="Lawrence Berkeley National Laboratory"/>
            <person name="Van Ingen-Buijs V.A."/>
            <person name="Van Westerhoven A.C."/>
            <person name="Haridas S."/>
            <person name="Skiadas P."/>
            <person name="Martin F."/>
            <person name="Groenewald J.Z."/>
            <person name="Crous P.W."/>
            <person name="Seidl M.F."/>
        </authorList>
    </citation>
    <scope>NUCLEOTIDE SEQUENCE [LARGE SCALE GENOMIC DNA]</scope>
    <source>
        <strain evidence="3 4">CBS 123374</strain>
    </source>
</reference>